<dbReference type="InterPro" id="IPR011684">
    <property type="entry name" value="NAB"/>
</dbReference>
<evidence type="ECO:0000256" key="1">
    <source>
        <dbReference type="ARBA" id="ARBA00023054"/>
    </source>
</evidence>
<dbReference type="PROSITE" id="PS51774">
    <property type="entry name" value="NAB"/>
    <property type="match status" value="1"/>
</dbReference>
<proteinExistence type="inferred from homology"/>
<feature type="compositionally biased region" description="Acidic residues" evidence="4">
    <location>
        <begin position="259"/>
        <end position="279"/>
    </location>
</feature>
<feature type="compositionally biased region" description="Acidic residues" evidence="4">
    <location>
        <begin position="222"/>
        <end position="248"/>
    </location>
</feature>
<dbReference type="EMBL" id="JBCNJP010000016">
    <property type="protein sequence ID" value="KAK9065991.1"/>
    <property type="molecule type" value="Genomic_DNA"/>
</dbReference>
<dbReference type="GO" id="GO:0003779">
    <property type="term" value="F:actin binding"/>
    <property type="evidence" value="ECO:0007669"/>
    <property type="project" value="InterPro"/>
</dbReference>
<dbReference type="PANTHER" id="PTHR32258:SF3">
    <property type="entry name" value="PROTEIN NETWORKED 4A"/>
    <property type="match status" value="1"/>
</dbReference>
<sequence length="384" mass="44993">MAKMSNRGPTKRFLISEMDRSVKRMLKLIEEEGDSFAKKAEIYIQKRPELVHQVEDFYRMFRSLAERYDDATCELRRTLPSDLRSQNCGMSEICSEPPSAITSPEHRFSRRLSGTHAAYFEIAAASKGFENSAYDSGSDPDDSVFNNYSASSNYGNYRRLRRKITELENELRKLQIEQEVNRSNSEIAEYEEELRIAKEKIRSSEEEICNLKTKLEKYESLQYDDDNDDDDDDDDNDDDDTCSDDAESDGNNLRRDLDPDCENVDDYMDETEPETEDEIEQLKSEREEFVMKVRELEEELSLKDDQIDELNNRLQKLHLECEKSSESIQELEKVVEKQRVMIEEGAEEKRQTERELCNSLEHYRNAYQMLRKGLLDQKKPVMAS</sequence>
<dbReference type="AlphaFoldDB" id="A0AAP0D1D0"/>
<comment type="caution">
    <text evidence="6">The sequence shown here is derived from an EMBL/GenBank/DDBJ whole genome shotgun (WGS) entry which is preliminary data.</text>
</comment>
<accession>A0AAP0D1D0</accession>
<comment type="similarity">
    <text evidence="2">Belongs to the NET family.</text>
</comment>
<dbReference type="PANTHER" id="PTHR32258">
    <property type="entry name" value="PROTEIN NETWORKED 4A"/>
    <property type="match status" value="1"/>
</dbReference>
<evidence type="ECO:0000313" key="7">
    <source>
        <dbReference type="Proteomes" id="UP001408789"/>
    </source>
</evidence>
<dbReference type="InterPro" id="IPR051861">
    <property type="entry name" value="NET_actin-binding_domain"/>
</dbReference>
<feature type="region of interest" description="Disordered" evidence="4">
    <location>
        <begin position="221"/>
        <end position="282"/>
    </location>
</feature>
<evidence type="ECO:0000259" key="5">
    <source>
        <dbReference type="PROSITE" id="PS51774"/>
    </source>
</evidence>
<feature type="domain" description="NAB" evidence="5">
    <location>
        <begin position="1"/>
        <end position="75"/>
    </location>
</feature>
<dbReference type="GO" id="GO:0005774">
    <property type="term" value="C:vacuolar membrane"/>
    <property type="evidence" value="ECO:0007669"/>
    <property type="project" value="TreeGrafter"/>
</dbReference>
<protein>
    <recommendedName>
        <fullName evidence="5">NAB domain-containing protein</fullName>
    </recommendedName>
</protein>
<dbReference type="Proteomes" id="UP001408789">
    <property type="component" value="Unassembled WGS sequence"/>
</dbReference>
<evidence type="ECO:0000256" key="4">
    <source>
        <dbReference type="SAM" id="MobiDB-lite"/>
    </source>
</evidence>
<organism evidence="6 7">
    <name type="scientific">Deinandra increscens subsp. villosa</name>
    <dbReference type="NCBI Taxonomy" id="3103831"/>
    <lineage>
        <taxon>Eukaryota</taxon>
        <taxon>Viridiplantae</taxon>
        <taxon>Streptophyta</taxon>
        <taxon>Embryophyta</taxon>
        <taxon>Tracheophyta</taxon>
        <taxon>Spermatophyta</taxon>
        <taxon>Magnoliopsida</taxon>
        <taxon>eudicotyledons</taxon>
        <taxon>Gunneridae</taxon>
        <taxon>Pentapetalae</taxon>
        <taxon>asterids</taxon>
        <taxon>campanulids</taxon>
        <taxon>Asterales</taxon>
        <taxon>Asteraceae</taxon>
        <taxon>Asteroideae</taxon>
        <taxon>Heliantheae alliance</taxon>
        <taxon>Madieae</taxon>
        <taxon>Madiinae</taxon>
        <taxon>Deinandra</taxon>
    </lineage>
</organism>
<reference evidence="6 7" key="1">
    <citation type="submission" date="2024-04" db="EMBL/GenBank/DDBJ databases">
        <title>The reference genome of an endangered Asteraceae, Deinandra increscens subsp. villosa, native to the Central Coast of California.</title>
        <authorList>
            <person name="Guilliams M."/>
            <person name="Hasenstab-Lehman K."/>
            <person name="Meyer R."/>
            <person name="Mcevoy S."/>
        </authorList>
    </citation>
    <scope>NUCLEOTIDE SEQUENCE [LARGE SCALE GENOMIC DNA]</scope>
    <source>
        <tissue evidence="6">Leaf</tissue>
    </source>
</reference>
<evidence type="ECO:0000256" key="3">
    <source>
        <dbReference type="SAM" id="Coils"/>
    </source>
</evidence>
<feature type="coiled-coil region" evidence="3">
    <location>
        <begin position="157"/>
        <end position="207"/>
    </location>
</feature>
<evidence type="ECO:0000256" key="2">
    <source>
        <dbReference type="ARBA" id="ARBA00038006"/>
    </source>
</evidence>
<keyword evidence="1 3" id="KW-0175">Coiled coil</keyword>
<evidence type="ECO:0000313" key="6">
    <source>
        <dbReference type="EMBL" id="KAK9065991.1"/>
    </source>
</evidence>
<dbReference type="Pfam" id="PF07765">
    <property type="entry name" value="KIP1"/>
    <property type="match status" value="1"/>
</dbReference>
<keyword evidence="7" id="KW-1185">Reference proteome</keyword>
<gene>
    <name evidence="6" type="ORF">SSX86_015393</name>
</gene>
<name>A0AAP0D1D0_9ASTR</name>